<keyword evidence="1" id="KW-1133">Transmembrane helix</keyword>
<evidence type="ECO:0000313" key="2">
    <source>
        <dbReference type="EMBL" id="MBO3117692.1"/>
    </source>
</evidence>
<keyword evidence="1" id="KW-0472">Membrane</keyword>
<sequence length="79" mass="9066">MIKYYIIGIAILVVAIIANATAIKMGLKTWYDFLEILGDSGIGAFKKLNIFDYLWLFIGYPLVLGFGYWIGQKFYDLLF</sequence>
<gene>
    <name evidence="2" type="ORF">J4050_13125</name>
</gene>
<comment type="caution">
    <text evidence="2">The sequence shown here is derived from an EMBL/GenBank/DDBJ whole genome shotgun (WGS) entry which is preliminary data.</text>
</comment>
<accession>A0ABS3T4M7</accession>
<dbReference type="InterPro" id="IPR056089">
    <property type="entry name" value="DUF7672"/>
</dbReference>
<protein>
    <submittedName>
        <fullName evidence="2">Uncharacterized protein</fullName>
    </submittedName>
</protein>
<dbReference type="Proteomes" id="UP000676776">
    <property type="component" value="Unassembled WGS sequence"/>
</dbReference>
<evidence type="ECO:0000313" key="3">
    <source>
        <dbReference type="Proteomes" id="UP000676776"/>
    </source>
</evidence>
<keyword evidence="3" id="KW-1185">Reference proteome</keyword>
<feature type="transmembrane region" description="Helical" evidence="1">
    <location>
        <begin position="53"/>
        <end position="71"/>
    </location>
</feature>
<keyword evidence="1" id="KW-0812">Transmembrane</keyword>
<proteinExistence type="predicted"/>
<dbReference type="RefSeq" id="WP_208155045.1">
    <property type="nucleotide sequence ID" value="NZ_JAGEVF010000011.1"/>
</dbReference>
<dbReference type="Pfam" id="PF24717">
    <property type="entry name" value="DUF7672"/>
    <property type="match status" value="1"/>
</dbReference>
<evidence type="ECO:0000256" key="1">
    <source>
        <dbReference type="SAM" id="Phobius"/>
    </source>
</evidence>
<organism evidence="2 3">
    <name type="scientific">Winogradskyella pelagia</name>
    <dbReference type="NCBI Taxonomy" id="2819984"/>
    <lineage>
        <taxon>Bacteria</taxon>
        <taxon>Pseudomonadati</taxon>
        <taxon>Bacteroidota</taxon>
        <taxon>Flavobacteriia</taxon>
        <taxon>Flavobacteriales</taxon>
        <taxon>Flavobacteriaceae</taxon>
        <taxon>Winogradskyella</taxon>
    </lineage>
</organism>
<reference evidence="2 3" key="1">
    <citation type="submission" date="2021-03" db="EMBL/GenBank/DDBJ databases">
        <title>Winogradskyella sp. nov., isolated from costal sediment.</title>
        <authorList>
            <person name="Gao C."/>
        </authorList>
    </citation>
    <scope>NUCLEOTIDE SEQUENCE [LARGE SCALE GENOMIC DNA]</scope>
    <source>
        <strain evidence="2 3">DF17</strain>
    </source>
</reference>
<dbReference type="EMBL" id="JAGEVF010000011">
    <property type="protein sequence ID" value="MBO3117692.1"/>
    <property type="molecule type" value="Genomic_DNA"/>
</dbReference>
<name>A0ABS3T4M7_9FLAO</name>